<dbReference type="GO" id="GO:0005886">
    <property type="term" value="C:plasma membrane"/>
    <property type="evidence" value="ECO:0007669"/>
    <property type="project" value="UniProtKB-SubCell"/>
</dbReference>
<dbReference type="AlphaFoldDB" id="A0A4R8DFH7"/>
<organism evidence="9 10">
    <name type="scientific">Dinghuibacter silviterrae</name>
    <dbReference type="NCBI Taxonomy" id="1539049"/>
    <lineage>
        <taxon>Bacteria</taxon>
        <taxon>Pseudomonadati</taxon>
        <taxon>Bacteroidota</taxon>
        <taxon>Chitinophagia</taxon>
        <taxon>Chitinophagales</taxon>
        <taxon>Chitinophagaceae</taxon>
        <taxon>Dinghuibacter</taxon>
    </lineage>
</organism>
<dbReference type="InterPro" id="IPR050250">
    <property type="entry name" value="Macrolide_Exporter_MacB"/>
</dbReference>
<evidence type="ECO:0000256" key="6">
    <source>
        <dbReference type="SAM" id="Phobius"/>
    </source>
</evidence>
<evidence type="ECO:0000259" key="8">
    <source>
        <dbReference type="Pfam" id="PF12704"/>
    </source>
</evidence>
<evidence type="ECO:0000256" key="2">
    <source>
        <dbReference type="ARBA" id="ARBA00022475"/>
    </source>
</evidence>
<keyword evidence="4 6" id="KW-1133">Transmembrane helix</keyword>
<keyword evidence="2" id="KW-1003">Cell membrane</keyword>
<feature type="domain" description="ABC3 transporter permease C-terminal" evidence="7">
    <location>
        <begin position="288"/>
        <end position="402"/>
    </location>
</feature>
<accession>A0A4R8DFH7</accession>
<gene>
    <name evidence="9" type="ORF">EDB95_4177</name>
</gene>
<dbReference type="EMBL" id="SODV01000002">
    <property type="protein sequence ID" value="TDW96349.1"/>
    <property type="molecule type" value="Genomic_DNA"/>
</dbReference>
<dbReference type="PANTHER" id="PTHR30572:SF18">
    <property type="entry name" value="ABC-TYPE MACROLIDE FAMILY EXPORT SYSTEM PERMEASE COMPONENT 2"/>
    <property type="match status" value="1"/>
</dbReference>
<dbReference type="OrthoDB" id="5933722at2"/>
<evidence type="ECO:0000313" key="9">
    <source>
        <dbReference type="EMBL" id="TDW96349.1"/>
    </source>
</evidence>
<dbReference type="InterPro" id="IPR025857">
    <property type="entry name" value="MacB_PCD"/>
</dbReference>
<feature type="transmembrane region" description="Helical" evidence="6">
    <location>
        <begin position="282"/>
        <end position="304"/>
    </location>
</feature>
<comment type="caution">
    <text evidence="9">The sequence shown here is derived from an EMBL/GenBank/DDBJ whole genome shotgun (WGS) entry which is preliminary data.</text>
</comment>
<feature type="transmembrane region" description="Helical" evidence="6">
    <location>
        <begin position="720"/>
        <end position="739"/>
    </location>
</feature>
<keyword evidence="10" id="KW-1185">Reference proteome</keyword>
<dbReference type="Pfam" id="PF02687">
    <property type="entry name" value="FtsX"/>
    <property type="match status" value="2"/>
</dbReference>
<sequence length="791" mass="87693">MLKNHITSAFRNLWKNRTYTILNIIGLTIGITCAAFIFLWVEDETTFNYNFVNRDHLYHIMQNEKSNRGISTSGSTPGPLSDAVKAEIPGIKNSGRLSWPMDELAIVGDKSIKINGIYADPSILSMYTLPFIQGNAKTAFQQVQSVIISESMAKEIFGETDPMGKTIKMNGNVGYAADGLYSVTGVFRDLPANCNYHFQWISPFKAWEIANPWVNRWDNPMPEVIVQLDPAASRDAVDNQLTHYLSKKVDGQENTLFLWSMNDWHLRANFENGMQTGGTIRYVHLFTLIAIAILLIACINFMNLATARSEQRTKEVGVLKVLGAGRGRLIGKFISEAVALSFLAVLLSIGLLYLLLPAYNTLVDKQLSIHLFQFLHWSSLLAVAIVAGIVAGSYPAFYLSSFNPIFVLKGLRIKSGGSVVFIRKGLVIAQFTASVILIICTVIIYQQVQHIKNRNIGYTMDKLVYLDLQGNMKKNFEVLKNRLIATGYVENAATALHDALHIYSAGNDMTWQGKDLNMKLPIHYNAVSPDYISTMHLQFLSGRDFYPTFGMDSQSVIINESMAKLMGKEGKTGSILSNGSYHAQVIGIIRDFVYNDIYGPGTPLILFPDLRGATVMALRFKPTADLSKALAATESVVTTENPGYPFEYHFADEAFDALFAVETLIGKLAGVFATLAVFISCLGLFGLAAYTAERRAKEMGIRKVLGASTRGLAGLLSKEFLQLVIISCLIAFPVAWWAMKGWLQGYEYRTTIHWWVFAVAGVLALVVALLTVSFKAIQTAWANPIKALRSE</sequence>
<feature type="domain" description="ABC3 transporter permease C-terminal" evidence="7">
    <location>
        <begin position="671"/>
        <end position="784"/>
    </location>
</feature>
<keyword evidence="3 6" id="KW-0812">Transmembrane</keyword>
<evidence type="ECO:0000256" key="3">
    <source>
        <dbReference type="ARBA" id="ARBA00022692"/>
    </source>
</evidence>
<feature type="transmembrane region" description="Helical" evidence="6">
    <location>
        <begin position="21"/>
        <end position="41"/>
    </location>
</feature>
<dbReference type="Proteomes" id="UP000294498">
    <property type="component" value="Unassembled WGS sequence"/>
</dbReference>
<evidence type="ECO:0000259" key="7">
    <source>
        <dbReference type="Pfam" id="PF02687"/>
    </source>
</evidence>
<feature type="transmembrane region" description="Helical" evidence="6">
    <location>
        <begin position="420"/>
        <end position="445"/>
    </location>
</feature>
<evidence type="ECO:0000256" key="4">
    <source>
        <dbReference type="ARBA" id="ARBA00022989"/>
    </source>
</evidence>
<evidence type="ECO:0000256" key="1">
    <source>
        <dbReference type="ARBA" id="ARBA00004651"/>
    </source>
</evidence>
<feature type="transmembrane region" description="Helical" evidence="6">
    <location>
        <begin position="751"/>
        <end position="772"/>
    </location>
</feature>
<keyword evidence="5 6" id="KW-0472">Membrane</keyword>
<protein>
    <submittedName>
        <fullName evidence="9">ABC-type antimicrobial peptide transport system permease subunit</fullName>
    </submittedName>
</protein>
<name>A0A4R8DFH7_9BACT</name>
<feature type="transmembrane region" description="Helical" evidence="6">
    <location>
        <begin position="337"/>
        <end position="356"/>
    </location>
</feature>
<dbReference type="PANTHER" id="PTHR30572">
    <property type="entry name" value="MEMBRANE COMPONENT OF TRANSPORTER-RELATED"/>
    <property type="match status" value="1"/>
</dbReference>
<feature type="transmembrane region" description="Helical" evidence="6">
    <location>
        <begin position="668"/>
        <end position="692"/>
    </location>
</feature>
<dbReference type="GO" id="GO:0022857">
    <property type="term" value="F:transmembrane transporter activity"/>
    <property type="evidence" value="ECO:0007669"/>
    <property type="project" value="TreeGrafter"/>
</dbReference>
<evidence type="ECO:0000256" key="5">
    <source>
        <dbReference type="ARBA" id="ARBA00023136"/>
    </source>
</evidence>
<proteinExistence type="predicted"/>
<dbReference type="InterPro" id="IPR003838">
    <property type="entry name" value="ABC3_permease_C"/>
</dbReference>
<comment type="subcellular location">
    <subcellularLocation>
        <location evidence="1">Cell membrane</location>
        <topology evidence="1">Multi-pass membrane protein</topology>
    </subcellularLocation>
</comment>
<dbReference type="Pfam" id="PF12704">
    <property type="entry name" value="MacB_PCD"/>
    <property type="match status" value="1"/>
</dbReference>
<dbReference type="RefSeq" id="WP_133996629.1">
    <property type="nucleotide sequence ID" value="NZ_SODV01000002.1"/>
</dbReference>
<evidence type="ECO:0000313" key="10">
    <source>
        <dbReference type="Proteomes" id="UP000294498"/>
    </source>
</evidence>
<feature type="domain" description="MacB-like periplasmic core" evidence="8">
    <location>
        <begin position="20"/>
        <end position="243"/>
    </location>
</feature>
<reference evidence="9 10" key="1">
    <citation type="submission" date="2019-03" db="EMBL/GenBank/DDBJ databases">
        <title>Genomic Encyclopedia of Type Strains, Phase IV (KMG-IV): sequencing the most valuable type-strain genomes for metagenomic binning, comparative biology and taxonomic classification.</title>
        <authorList>
            <person name="Goeker M."/>
        </authorList>
    </citation>
    <scope>NUCLEOTIDE SEQUENCE [LARGE SCALE GENOMIC DNA]</scope>
    <source>
        <strain evidence="9 10">DSM 100059</strain>
    </source>
</reference>
<feature type="transmembrane region" description="Helical" evidence="6">
    <location>
        <begin position="376"/>
        <end position="399"/>
    </location>
</feature>